<evidence type="ECO:0000256" key="7">
    <source>
        <dbReference type="ARBA" id="ARBA00023136"/>
    </source>
</evidence>
<proteinExistence type="predicted"/>
<feature type="transmembrane region" description="Helical" evidence="8">
    <location>
        <begin position="90"/>
        <end position="110"/>
    </location>
</feature>
<dbReference type="GO" id="GO:0005886">
    <property type="term" value="C:plasma membrane"/>
    <property type="evidence" value="ECO:0007669"/>
    <property type="project" value="UniProtKB-SubCell"/>
</dbReference>
<accession>A0A8J4CBP4</accession>
<gene>
    <name evidence="9" type="ORF">Vretifemale_8010</name>
    <name evidence="10" type="ORF">Vretimale_6209</name>
</gene>
<comment type="caution">
    <text evidence="9">The sequence shown here is derived from an EMBL/GenBank/DDBJ whole genome shotgun (WGS) entry which is preliminary data.</text>
</comment>
<evidence type="ECO:0000256" key="5">
    <source>
        <dbReference type="ARBA" id="ARBA00022989"/>
    </source>
</evidence>
<keyword evidence="2" id="KW-0813">Transport</keyword>
<evidence type="ECO:0000256" key="2">
    <source>
        <dbReference type="ARBA" id="ARBA00022448"/>
    </source>
</evidence>
<dbReference type="Proteomes" id="UP000722791">
    <property type="component" value="Unassembled WGS sequence"/>
</dbReference>
<evidence type="ECO:0000313" key="11">
    <source>
        <dbReference type="Proteomes" id="UP000747110"/>
    </source>
</evidence>
<dbReference type="Pfam" id="PF25539">
    <property type="entry name" value="Bestrophin_2"/>
    <property type="match status" value="1"/>
</dbReference>
<dbReference type="PANTHER" id="PTHR33281:SF19">
    <property type="entry name" value="VOLTAGE-DEPENDENT ANION CHANNEL-FORMING PROTEIN YNEE"/>
    <property type="match status" value="1"/>
</dbReference>
<keyword evidence="6" id="KW-0406">Ion transport</keyword>
<evidence type="ECO:0000256" key="3">
    <source>
        <dbReference type="ARBA" id="ARBA00022475"/>
    </source>
</evidence>
<evidence type="ECO:0000313" key="10">
    <source>
        <dbReference type="EMBL" id="GIM01382.1"/>
    </source>
</evidence>
<evidence type="ECO:0000313" key="9">
    <source>
        <dbReference type="EMBL" id="GIL78603.1"/>
    </source>
</evidence>
<dbReference type="OrthoDB" id="1368at2759"/>
<evidence type="ECO:0000256" key="4">
    <source>
        <dbReference type="ARBA" id="ARBA00022692"/>
    </source>
</evidence>
<protein>
    <submittedName>
        <fullName evidence="9">Uncharacterized protein</fullName>
    </submittedName>
</protein>
<name>A0A8J4CBP4_9CHLO</name>
<keyword evidence="4 8" id="KW-0812">Transmembrane</keyword>
<evidence type="ECO:0000256" key="1">
    <source>
        <dbReference type="ARBA" id="ARBA00004651"/>
    </source>
</evidence>
<keyword evidence="11" id="KW-1185">Reference proteome</keyword>
<dbReference type="InterPro" id="IPR044669">
    <property type="entry name" value="YneE/VCCN1/2-like"/>
</dbReference>
<organism evidence="9 11">
    <name type="scientific">Volvox reticuliferus</name>
    <dbReference type="NCBI Taxonomy" id="1737510"/>
    <lineage>
        <taxon>Eukaryota</taxon>
        <taxon>Viridiplantae</taxon>
        <taxon>Chlorophyta</taxon>
        <taxon>core chlorophytes</taxon>
        <taxon>Chlorophyceae</taxon>
        <taxon>CS clade</taxon>
        <taxon>Chlamydomonadales</taxon>
        <taxon>Volvocaceae</taxon>
        <taxon>Volvox</taxon>
    </lineage>
</organism>
<evidence type="ECO:0000256" key="8">
    <source>
        <dbReference type="SAM" id="Phobius"/>
    </source>
</evidence>
<keyword evidence="5 8" id="KW-1133">Transmembrane helix</keyword>
<dbReference type="Proteomes" id="UP000747110">
    <property type="component" value="Unassembled WGS sequence"/>
</dbReference>
<dbReference type="EMBL" id="BNCQ01000009">
    <property type="protein sequence ID" value="GIM01382.1"/>
    <property type="molecule type" value="Genomic_DNA"/>
</dbReference>
<comment type="subcellular location">
    <subcellularLocation>
        <location evidence="1">Cell membrane</location>
        <topology evidence="1">Multi-pass membrane protein</topology>
    </subcellularLocation>
</comment>
<dbReference type="AlphaFoldDB" id="A0A8J4CBP4"/>
<keyword evidence="3" id="KW-1003">Cell membrane</keyword>
<keyword evidence="7 8" id="KW-0472">Membrane</keyword>
<reference evidence="9" key="1">
    <citation type="journal article" date="2021" name="Proc. Natl. Acad. Sci. U.S.A.">
        <title>Three genomes in the algal genus Volvox reveal the fate of a haploid sex-determining region after a transition to homothallism.</title>
        <authorList>
            <person name="Yamamoto K."/>
            <person name="Hamaji T."/>
            <person name="Kawai-Toyooka H."/>
            <person name="Matsuzaki R."/>
            <person name="Takahashi F."/>
            <person name="Nishimura Y."/>
            <person name="Kawachi M."/>
            <person name="Noguchi H."/>
            <person name="Minakuchi Y."/>
            <person name="Umen J.G."/>
            <person name="Toyoda A."/>
            <person name="Nozaki H."/>
        </authorList>
    </citation>
    <scope>NUCLEOTIDE SEQUENCE</scope>
    <source>
        <strain evidence="10">NIES-3785</strain>
        <strain evidence="9">NIES-3786</strain>
    </source>
</reference>
<evidence type="ECO:0000256" key="6">
    <source>
        <dbReference type="ARBA" id="ARBA00023065"/>
    </source>
</evidence>
<dbReference type="GO" id="GO:0005254">
    <property type="term" value="F:chloride channel activity"/>
    <property type="evidence" value="ECO:0007669"/>
    <property type="project" value="InterPro"/>
</dbReference>
<feature type="transmembrane region" description="Helical" evidence="8">
    <location>
        <begin position="122"/>
        <end position="139"/>
    </location>
</feature>
<dbReference type="EMBL" id="BNCP01000013">
    <property type="protein sequence ID" value="GIL78603.1"/>
    <property type="molecule type" value="Genomic_DNA"/>
</dbReference>
<sequence>MVHLREEHSMKEELRGVLQPQEVEAVTSAVHPPSFCLQMITWIIRTAGLPQELIIRMDENVSRLTDAVSACERILNTPIPLSYTRHTARFLMAWLVCLPFSLWSYCGLAMVTGRWGPGGGGLGGWGFICMSACMVHVCIRVV</sequence>
<dbReference type="PANTHER" id="PTHR33281">
    <property type="entry name" value="UPF0187 PROTEIN YNEE"/>
    <property type="match status" value="1"/>
</dbReference>